<reference evidence="2" key="1">
    <citation type="submission" date="2020-05" db="EMBL/GenBank/DDBJ databases">
        <title>Mycena genomes resolve the evolution of fungal bioluminescence.</title>
        <authorList>
            <person name="Tsai I.J."/>
        </authorList>
    </citation>
    <scope>NUCLEOTIDE SEQUENCE</scope>
    <source>
        <strain evidence="2">CCC161011</strain>
    </source>
</reference>
<gene>
    <name evidence="2" type="ORF">MVEN_02375400</name>
</gene>
<dbReference type="Proteomes" id="UP000620124">
    <property type="component" value="Unassembled WGS sequence"/>
</dbReference>
<comment type="caution">
    <text evidence="2">The sequence shown here is derived from an EMBL/GenBank/DDBJ whole genome shotgun (WGS) entry which is preliminary data.</text>
</comment>
<sequence>MECKMWLDLSRVVLSSPMADSKSGTSYKNMSLAFLSACETGKGDQGIQDEAMHLAAALMFTGFSGIVATLWEINDDDGPKVSGAFYEHLFRDCDPKTAPPILPDLSKAAEALHIAVIKLRKEPGTSFKRWVPFVHFGL</sequence>
<protein>
    <submittedName>
        <fullName evidence="2">CHAT domain-containing protein</fullName>
    </submittedName>
</protein>
<organism evidence="2 3">
    <name type="scientific">Mycena venus</name>
    <dbReference type="NCBI Taxonomy" id="2733690"/>
    <lineage>
        <taxon>Eukaryota</taxon>
        <taxon>Fungi</taxon>
        <taxon>Dikarya</taxon>
        <taxon>Basidiomycota</taxon>
        <taxon>Agaricomycotina</taxon>
        <taxon>Agaricomycetes</taxon>
        <taxon>Agaricomycetidae</taxon>
        <taxon>Agaricales</taxon>
        <taxon>Marasmiineae</taxon>
        <taxon>Mycenaceae</taxon>
        <taxon>Mycena</taxon>
    </lineage>
</organism>
<accession>A0A8H7CE19</accession>
<dbReference type="Pfam" id="PF12770">
    <property type="entry name" value="CHAT"/>
    <property type="match status" value="1"/>
</dbReference>
<dbReference type="InterPro" id="IPR024983">
    <property type="entry name" value="CHAT_dom"/>
</dbReference>
<feature type="domain" description="CHAT" evidence="1">
    <location>
        <begin position="29"/>
        <end position="137"/>
    </location>
</feature>
<proteinExistence type="predicted"/>
<evidence type="ECO:0000313" key="3">
    <source>
        <dbReference type="Proteomes" id="UP000620124"/>
    </source>
</evidence>
<evidence type="ECO:0000259" key="1">
    <source>
        <dbReference type="Pfam" id="PF12770"/>
    </source>
</evidence>
<dbReference type="EMBL" id="JACAZI010000030">
    <property type="protein sequence ID" value="KAF7333101.1"/>
    <property type="molecule type" value="Genomic_DNA"/>
</dbReference>
<dbReference type="AlphaFoldDB" id="A0A8H7CE19"/>
<evidence type="ECO:0000313" key="2">
    <source>
        <dbReference type="EMBL" id="KAF7333101.1"/>
    </source>
</evidence>
<name>A0A8H7CE19_9AGAR</name>
<dbReference type="OrthoDB" id="9991317at2759"/>
<keyword evidence="3" id="KW-1185">Reference proteome</keyword>